<dbReference type="Proteomes" id="UP001606303">
    <property type="component" value="Unassembled WGS sequence"/>
</dbReference>
<dbReference type="Pfam" id="PF03473">
    <property type="entry name" value="MOSC"/>
    <property type="match status" value="1"/>
</dbReference>
<name>A0ABW7H0U4_9BURK</name>
<evidence type="ECO:0000259" key="1">
    <source>
        <dbReference type="PROSITE" id="PS51340"/>
    </source>
</evidence>
<organism evidence="2 3">
    <name type="scientific">Pelomonas baiyunensis</name>
    <dbReference type="NCBI Taxonomy" id="3299026"/>
    <lineage>
        <taxon>Bacteria</taxon>
        <taxon>Pseudomonadati</taxon>
        <taxon>Pseudomonadota</taxon>
        <taxon>Betaproteobacteria</taxon>
        <taxon>Burkholderiales</taxon>
        <taxon>Sphaerotilaceae</taxon>
        <taxon>Roseateles</taxon>
    </lineage>
</organism>
<accession>A0ABW7H0U4</accession>
<comment type="caution">
    <text evidence="2">The sequence shown here is derived from an EMBL/GenBank/DDBJ whole genome shotgun (WGS) entry which is preliminary data.</text>
</comment>
<evidence type="ECO:0000313" key="2">
    <source>
        <dbReference type="EMBL" id="MFG6467702.1"/>
    </source>
</evidence>
<dbReference type="InterPro" id="IPR005302">
    <property type="entry name" value="MoCF_Sase_C"/>
</dbReference>
<keyword evidence="3" id="KW-1185">Reference proteome</keyword>
<dbReference type="PANTHER" id="PTHR30212:SF2">
    <property type="entry name" value="PROTEIN YIIM"/>
    <property type="match status" value="1"/>
</dbReference>
<dbReference type="InterPro" id="IPR011037">
    <property type="entry name" value="Pyrv_Knase-like_insert_dom_sf"/>
</dbReference>
<dbReference type="EMBL" id="JBIGIB010000003">
    <property type="protein sequence ID" value="MFG6467702.1"/>
    <property type="molecule type" value="Genomic_DNA"/>
</dbReference>
<dbReference type="RefSeq" id="WP_394385523.1">
    <property type="nucleotide sequence ID" value="NZ_JBIGIB010000003.1"/>
</dbReference>
<evidence type="ECO:0000313" key="3">
    <source>
        <dbReference type="Proteomes" id="UP001606303"/>
    </source>
</evidence>
<sequence length="206" mass="22735">MSAIDKRPVVGPVKVHALGLEGDAQADPRVHGGEHKALHCYPWAHHTLWQQELPDHPLLREPGAFGENLSLEGLTEADVCLGDVWQVGGCVAEVSQGRQPCFKLNLRFGVQDMAARMQRTGRTGWYLRVVQPGEVAAGDRVTLQHCPHPAWSIARLLALIHDGCTDPQVLRAVLQQPLPPSWQRLFERRLQFGAVEDASPRLHGPG</sequence>
<dbReference type="PANTHER" id="PTHR30212">
    <property type="entry name" value="PROTEIN YIIM"/>
    <property type="match status" value="1"/>
</dbReference>
<protein>
    <submittedName>
        <fullName evidence="2">MOSC domain-containing protein</fullName>
    </submittedName>
</protein>
<dbReference type="Pfam" id="PF03475">
    <property type="entry name" value="YiiM_3-alpha"/>
    <property type="match status" value="1"/>
</dbReference>
<dbReference type="InterPro" id="IPR052353">
    <property type="entry name" value="Benzoxazolinone_Detox_Enz"/>
</dbReference>
<dbReference type="SUPFAM" id="SSF50800">
    <property type="entry name" value="PK beta-barrel domain-like"/>
    <property type="match status" value="1"/>
</dbReference>
<dbReference type="Gene3D" id="2.40.33.20">
    <property type="entry name" value="PK beta-barrel domain-like"/>
    <property type="match status" value="1"/>
</dbReference>
<feature type="domain" description="MOSC" evidence="1">
    <location>
        <begin position="7"/>
        <end position="144"/>
    </location>
</feature>
<dbReference type="PROSITE" id="PS51340">
    <property type="entry name" value="MOSC"/>
    <property type="match status" value="1"/>
</dbReference>
<proteinExistence type="predicted"/>
<gene>
    <name evidence="2" type="ORF">ACG01O_13840</name>
</gene>
<reference evidence="2 3" key="1">
    <citation type="submission" date="2024-08" db="EMBL/GenBank/DDBJ databases">
        <authorList>
            <person name="Lu H."/>
        </authorList>
    </citation>
    <scope>NUCLEOTIDE SEQUENCE [LARGE SCALE GENOMIC DNA]</scope>
    <source>
        <strain evidence="2 3">BYS87W</strain>
    </source>
</reference>
<dbReference type="InterPro" id="IPR005163">
    <property type="entry name" value="Tri_helical_YiiM-like"/>
</dbReference>